<feature type="region of interest" description="Disordered" evidence="1">
    <location>
        <begin position="87"/>
        <end position="255"/>
    </location>
</feature>
<feature type="compositionally biased region" description="Basic residues" evidence="1">
    <location>
        <begin position="91"/>
        <end position="101"/>
    </location>
</feature>
<keyword evidence="3" id="KW-1185">Reference proteome</keyword>
<name>A0A2S9PXL2_9ACTN</name>
<feature type="compositionally biased region" description="Low complexity" evidence="1">
    <location>
        <begin position="126"/>
        <end position="144"/>
    </location>
</feature>
<dbReference type="RefSeq" id="WP_105868766.1">
    <property type="nucleotide sequence ID" value="NZ_PVLV01000144.1"/>
</dbReference>
<feature type="compositionally biased region" description="Low complexity" evidence="1">
    <location>
        <begin position="170"/>
        <end position="190"/>
    </location>
</feature>
<dbReference type="Proteomes" id="UP000239322">
    <property type="component" value="Unassembled WGS sequence"/>
</dbReference>
<protein>
    <submittedName>
        <fullName evidence="2">Uncharacterized protein</fullName>
    </submittedName>
</protein>
<comment type="caution">
    <text evidence="2">The sequence shown here is derived from an EMBL/GenBank/DDBJ whole genome shotgun (WGS) entry which is preliminary data.</text>
</comment>
<feature type="region of interest" description="Disordered" evidence="1">
    <location>
        <begin position="1"/>
        <end position="31"/>
    </location>
</feature>
<organism evidence="2 3">
    <name type="scientific">Streptomyces solincola</name>
    <dbReference type="NCBI Taxonomy" id="2100817"/>
    <lineage>
        <taxon>Bacteria</taxon>
        <taxon>Bacillati</taxon>
        <taxon>Actinomycetota</taxon>
        <taxon>Actinomycetes</taxon>
        <taxon>Kitasatosporales</taxon>
        <taxon>Streptomycetaceae</taxon>
        <taxon>Streptomyces</taxon>
    </lineage>
</organism>
<dbReference type="AlphaFoldDB" id="A0A2S9PXL2"/>
<evidence type="ECO:0000313" key="3">
    <source>
        <dbReference type="Proteomes" id="UP000239322"/>
    </source>
</evidence>
<evidence type="ECO:0000313" key="2">
    <source>
        <dbReference type="EMBL" id="PRH79093.1"/>
    </source>
</evidence>
<dbReference type="EMBL" id="PVLV01000144">
    <property type="protein sequence ID" value="PRH79093.1"/>
    <property type="molecule type" value="Genomic_DNA"/>
</dbReference>
<gene>
    <name evidence="2" type="ORF">C6N75_11460</name>
</gene>
<feature type="compositionally biased region" description="Basic and acidic residues" evidence="1">
    <location>
        <begin position="217"/>
        <end position="236"/>
    </location>
</feature>
<accession>A0A2S9PXL2</accession>
<evidence type="ECO:0000256" key="1">
    <source>
        <dbReference type="SAM" id="MobiDB-lite"/>
    </source>
</evidence>
<sequence length="255" mass="25833">MGEDDESSPARGSGAGEGATGPDDRREGGLSGLLATLGELLEDHPPEEIAVLLRAEVERLEFAAYAHGWRDAAAHIAAGRAEAARAEAVRGRSRASRRPGRTGRAAVIPFPPSRRDPGGGIGDGAASGDDGAAGAAEGPGTSAARAAGEVRAGSGGVPPSAEDEAEAEGADPASEAEQAPDAEANPDAGPAPDPDRRPAFAPKSRTSKVPTIPRLDAAGRPRPRDREDGRGRERPGGRRGVPAAREEAACEEGCD</sequence>
<proteinExistence type="predicted"/>
<reference evidence="2 3" key="1">
    <citation type="submission" date="2018-03" db="EMBL/GenBank/DDBJ databases">
        <title>Novel Streptomyces sp. from soil.</title>
        <authorList>
            <person name="Tan G.Y.A."/>
            <person name="Lee Z.Y."/>
        </authorList>
    </citation>
    <scope>NUCLEOTIDE SEQUENCE [LARGE SCALE GENOMIC DNA]</scope>
    <source>
        <strain evidence="2 3">ST5x</strain>
    </source>
</reference>